<gene>
    <name evidence="1" type="ORF">KFE25_012350</name>
</gene>
<name>A0A8J5XN76_DIALT</name>
<dbReference type="Proteomes" id="UP000751190">
    <property type="component" value="Unassembled WGS sequence"/>
</dbReference>
<accession>A0A8J5XN76</accession>
<comment type="caution">
    <text evidence="1">The sequence shown here is derived from an EMBL/GenBank/DDBJ whole genome shotgun (WGS) entry which is preliminary data.</text>
</comment>
<dbReference type="AlphaFoldDB" id="A0A8J5XN76"/>
<evidence type="ECO:0000313" key="1">
    <source>
        <dbReference type="EMBL" id="KAG8464987.1"/>
    </source>
</evidence>
<keyword evidence="2" id="KW-1185">Reference proteome</keyword>
<dbReference type="OrthoDB" id="10533037at2759"/>
<proteinExistence type="predicted"/>
<sequence>MGMRQAVRMSDLPTLKRFCKEMLDSKDAALLLEPAATYREWTSLHIAAWGQLKDPKKAKDMIELLLQTAKKCGVEPQYRALKASDTATALDLAKERREKLLSARTDDPNDLELKRNLDKVIDWLDKGLPEE</sequence>
<reference evidence="1" key="1">
    <citation type="submission" date="2021-05" db="EMBL/GenBank/DDBJ databases">
        <title>The genome of the haptophyte Pavlova lutheri (Diacronema luteri, Pavlovales) - a model for lipid biosynthesis in eukaryotic algae.</title>
        <authorList>
            <person name="Hulatt C.J."/>
            <person name="Posewitz M.C."/>
        </authorList>
    </citation>
    <scope>NUCLEOTIDE SEQUENCE</scope>
    <source>
        <strain evidence="1">NIVA-4/92</strain>
    </source>
</reference>
<protein>
    <submittedName>
        <fullName evidence="1">Uncharacterized protein</fullName>
    </submittedName>
</protein>
<evidence type="ECO:0000313" key="2">
    <source>
        <dbReference type="Proteomes" id="UP000751190"/>
    </source>
</evidence>
<organism evidence="1 2">
    <name type="scientific">Diacronema lutheri</name>
    <name type="common">Unicellular marine alga</name>
    <name type="synonym">Monochrysis lutheri</name>
    <dbReference type="NCBI Taxonomy" id="2081491"/>
    <lineage>
        <taxon>Eukaryota</taxon>
        <taxon>Haptista</taxon>
        <taxon>Haptophyta</taxon>
        <taxon>Pavlovophyceae</taxon>
        <taxon>Pavlovales</taxon>
        <taxon>Pavlovaceae</taxon>
        <taxon>Diacronema</taxon>
    </lineage>
</organism>
<dbReference type="EMBL" id="JAGTXO010000011">
    <property type="protein sequence ID" value="KAG8464987.1"/>
    <property type="molecule type" value="Genomic_DNA"/>
</dbReference>